<dbReference type="PROSITE" id="PS51257">
    <property type="entry name" value="PROKAR_LIPOPROTEIN"/>
    <property type="match status" value="1"/>
</dbReference>
<dbReference type="RefSeq" id="WP_175130719.1">
    <property type="nucleotide sequence ID" value="NZ_CADIJZ010000021.1"/>
</dbReference>
<organism evidence="3 4">
    <name type="scientific">Paraburkholderia rhynchosiae</name>
    <dbReference type="NCBI Taxonomy" id="487049"/>
    <lineage>
        <taxon>Bacteria</taxon>
        <taxon>Pseudomonadati</taxon>
        <taxon>Pseudomonadota</taxon>
        <taxon>Betaproteobacteria</taxon>
        <taxon>Burkholderiales</taxon>
        <taxon>Burkholderiaceae</taxon>
        <taxon>Paraburkholderia</taxon>
    </lineage>
</organism>
<accession>A0A6J5C122</accession>
<dbReference type="InterPro" id="IPR036291">
    <property type="entry name" value="NAD(P)-bd_dom_sf"/>
</dbReference>
<dbReference type="EC" id="1.-.-.-" evidence="3"/>
<sequence>MLRLEGKIAVVTGAASGIGAACAAMLATQGARVVVADRNVDGATAQAERIERNGGQAIAAPVDIGDEASIAALFALTCETWGGVDVLHNNAAATSISSTVDAAVEAVDISVWDDTMRINLRGTMLASRYAIPLMRARGGGSIINTSSGAAQAGALGYSAYGVCKAGIEALTRYVATQHGKEGIRCNAIAPGLIVTPATVGHYAGPAGEMMLSHHLTQRLGQPEDVAHAVVYLASDEAAFVTGQIINVDGGLLSHQPYYADEIRARASASAAIDERRTK</sequence>
<dbReference type="FunFam" id="3.40.50.720:FF:000084">
    <property type="entry name" value="Short-chain dehydrogenase reductase"/>
    <property type="match status" value="1"/>
</dbReference>
<evidence type="ECO:0000313" key="4">
    <source>
        <dbReference type="Proteomes" id="UP000494205"/>
    </source>
</evidence>
<gene>
    <name evidence="3" type="ORF">LMG27174_05059</name>
</gene>
<protein>
    <submittedName>
        <fullName evidence="3">Putative oxidoreductase</fullName>
        <ecNumber evidence="3">1.-.-.-</ecNumber>
    </submittedName>
</protein>
<dbReference type="Proteomes" id="UP000494205">
    <property type="component" value="Unassembled WGS sequence"/>
</dbReference>
<dbReference type="PANTHER" id="PTHR24321:SF14">
    <property type="entry name" value="SHORT-CHAIN TYPE DEHYDROGENASE_REDUCTASE BLR2146-RELATED"/>
    <property type="match status" value="1"/>
</dbReference>
<evidence type="ECO:0000256" key="2">
    <source>
        <dbReference type="ARBA" id="ARBA00023002"/>
    </source>
</evidence>
<evidence type="ECO:0000313" key="3">
    <source>
        <dbReference type="EMBL" id="CAB3722125.1"/>
    </source>
</evidence>
<dbReference type="AlphaFoldDB" id="A0A6J5C122"/>
<dbReference type="Pfam" id="PF13561">
    <property type="entry name" value="adh_short_C2"/>
    <property type="match status" value="1"/>
</dbReference>
<reference evidence="3 4" key="1">
    <citation type="submission" date="2020-04" db="EMBL/GenBank/DDBJ databases">
        <authorList>
            <person name="De Canck E."/>
        </authorList>
    </citation>
    <scope>NUCLEOTIDE SEQUENCE [LARGE SCALE GENOMIC DNA]</scope>
    <source>
        <strain evidence="3 4">LMG 27174</strain>
    </source>
</reference>
<proteinExistence type="inferred from homology"/>
<comment type="similarity">
    <text evidence="1">Belongs to the short-chain dehydrogenases/reductases (SDR) family.</text>
</comment>
<evidence type="ECO:0000256" key="1">
    <source>
        <dbReference type="ARBA" id="ARBA00006484"/>
    </source>
</evidence>
<dbReference type="Gene3D" id="3.40.50.720">
    <property type="entry name" value="NAD(P)-binding Rossmann-like Domain"/>
    <property type="match status" value="1"/>
</dbReference>
<dbReference type="PRINTS" id="PR00081">
    <property type="entry name" value="GDHRDH"/>
</dbReference>
<dbReference type="PRINTS" id="PR00080">
    <property type="entry name" value="SDRFAMILY"/>
</dbReference>
<dbReference type="PANTHER" id="PTHR24321">
    <property type="entry name" value="DEHYDROGENASES, SHORT CHAIN"/>
    <property type="match status" value="1"/>
</dbReference>
<dbReference type="InterPro" id="IPR002347">
    <property type="entry name" value="SDR_fam"/>
</dbReference>
<dbReference type="GO" id="GO:0016491">
    <property type="term" value="F:oxidoreductase activity"/>
    <property type="evidence" value="ECO:0007669"/>
    <property type="project" value="UniProtKB-KW"/>
</dbReference>
<dbReference type="SUPFAM" id="SSF51735">
    <property type="entry name" value="NAD(P)-binding Rossmann-fold domains"/>
    <property type="match status" value="1"/>
</dbReference>
<keyword evidence="2 3" id="KW-0560">Oxidoreductase</keyword>
<name>A0A6J5C122_9BURK</name>
<dbReference type="EMBL" id="CADIJZ010000021">
    <property type="protein sequence ID" value="CAB3722125.1"/>
    <property type="molecule type" value="Genomic_DNA"/>
</dbReference>